<sequence>MHPQLEKATKRESTGKKADDEEIDEEEEVEEEEEIDLDIESDDAFRVRLLGIEESDMDKRKEEKKESKQIIFKWWLKPSIIYAYSLETICISILGKEILFTTV</sequence>
<dbReference type="Proteomes" id="UP001431783">
    <property type="component" value="Unassembled WGS sequence"/>
</dbReference>
<evidence type="ECO:0000313" key="3">
    <source>
        <dbReference type="Proteomes" id="UP001431783"/>
    </source>
</evidence>
<comment type="caution">
    <text evidence="2">The sequence shown here is derived from an EMBL/GenBank/DDBJ whole genome shotgun (WGS) entry which is preliminary data.</text>
</comment>
<proteinExistence type="predicted"/>
<protein>
    <submittedName>
        <fullName evidence="2">Uncharacterized protein</fullName>
    </submittedName>
</protein>
<evidence type="ECO:0000256" key="1">
    <source>
        <dbReference type="SAM" id="MobiDB-lite"/>
    </source>
</evidence>
<dbReference type="EMBL" id="JARQZJ010000014">
    <property type="protein sequence ID" value="KAK9872893.1"/>
    <property type="molecule type" value="Genomic_DNA"/>
</dbReference>
<organism evidence="2 3">
    <name type="scientific">Henosepilachna vigintioctopunctata</name>
    <dbReference type="NCBI Taxonomy" id="420089"/>
    <lineage>
        <taxon>Eukaryota</taxon>
        <taxon>Metazoa</taxon>
        <taxon>Ecdysozoa</taxon>
        <taxon>Arthropoda</taxon>
        <taxon>Hexapoda</taxon>
        <taxon>Insecta</taxon>
        <taxon>Pterygota</taxon>
        <taxon>Neoptera</taxon>
        <taxon>Endopterygota</taxon>
        <taxon>Coleoptera</taxon>
        <taxon>Polyphaga</taxon>
        <taxon>Cucujiformia</taxon>
        <taxon>Coccinelloidea</taxon>
        <taxon>Coccinellidae</taxon>
        <taxon>Epilachninae</taxon>
        <taxon>Epilachnini</taxon>
        <taxon>Henosepilachna</taxon>
    </lineage>
</organism>
<feature type="compositionally biased region" description="Acidic residues" evidence="1">
    <location>
        <begin position="20"/>
        <end position="35"/>
    </location>
</feature>
<dbReference type="AlphaFoldDB" id="A0AAW1TW08"/>
<feature type="region of interest" description="Disordered" evidence="1">
    <location>
        <begin position="1"/>
        <end position="35"/>
    </location>
</feature>
<accession>A0AAW1TW08</accession>
<evidence type="ECO:0000313" key="2">
    <source>
        <dbReference type="EMBL" id="KAK9872893.1"/>
    </source>
</evidence>
<feature type="compositionally biased region" description="Basic and acidic residues" evidence="1">
    <location>
        <begin position="1"/>
        <end position="19"/>
    </location>
</feature>
<gene>
    <name evidence="2" type="ORF">WA026_020246</name>
</gene>
<name>A0AAW1TW08_9CUCU</name>
<reference evidence="2 3" key="1">
    <citation type="submission" date="2023-03" db="EMBL/GenBank/DDBJ databases">
        <title>Genome insight into feeding habits of ladybird beetles.</title>
        <authorList>
            <person name="Li H.-S."/>
            <person name="Huang Y.-H."/>
            <person name="Pang H."/>
        </authorList>
    </citation>
    <scope>NUCLEOTIDE SEQUENCE [LARGE SCALE GENOMIC DNA]</scope>
    <source>
        <strain evidence="2">SYSU_2023b</strain>
        <tissue evidence="2">Whole body</tissue>
    </source>
</reference>
<keyword evidence="3" id="KW-1185">Reference proteome</keyword>